<proteinExistence type="predicted"/>
<keyword evidence="3" id="KW-1185">Reference proteome</keyword>
<organism evidence="2 3">
    <name type="scientific">Cinara cedri</name>
    <dbReference type="NCBI Taxonomy" id="506608"/>
    <lineage>
        <taxon>Eukaryota</taxon>
        <taxon>Metazoa</taxon>
        <taxon>Ecdysozoa</taxon>
        <taxon>Arthropoda</taxon>
        <taxon>Hexapoda</taxon>
        <taxon>Insecta</taxon>
        <taxon>Pterygota</taxon>
        <taxon>Neoptera</taxon>
        <taxon>Paraneoptera</taxon>
        <taxon>Hemiptera</taxon>
        <taxon>Sternorrhyncha</taxon>
        <taxon>Aphidomorpha</taxon>
        <taxon>Aphidoidea</taxon>
        <taxon>Aphididae</taxon>
        <taxon>Lachninae</taxon>
        <taxon>Cinara</taxon>
    </lineage>
</organism>
<sequence length="111" mass="12953">MALPHNRISRKREHKYISKDDSENQSNNEIKQSQYLAAAALRQFKILRKNNEKLNDCNKSNRFNPHSSSAVETEVPKNSMKNLVKHRKNEMPISYNELLSMAQLNVEKLND</sequence>
<dbReference type="EMBL" id="CABPRJ010001957">
    <property type="protein sequence ID" value="VVC42491.1"/>
    <property type="molecule type" value="Genomic_DNA"/>
</dbReference>
<feature type="region of interest" description="Disordered" evidence="1">
    <location>
        <begin position="1"/>
        <end position="30"/>
    </location>
</feature>
<evidence type="ECO:0000256" key="1">
    <source>
        <dbReference type="SAM" id="MobiDB-lite"/>
    </source>
</evidence>
<protein>
    <submittedName>
        <fullName evidence="2">Uncharacterized protein</fullName>
    </submittedName>
</protein>
<gene>
    <name evidence="2" type="ORF">CINCED_3A003030</name>
</gene>
<dbReference type="Proteomes" id="UP000325440">
    <property type="component" value="Unassembled WGS sequence"/>
</dbReference>
<reference evidence="2 3" key="1">
    <citation type="submission" date="2019-08" db="EMBL/GenBank/DDBJ databases">
        <authorList>
            <person name="Alioto T."/>
            <person name="Alioto T."/>
            <person name="Gomez Garrido J."/>
        </authorList>
    </citation>
    <scope>NUCLEOTIDE SEQUENCE [LARGE SCALE GENOMIC DNA]</scope>
</reference>
<evidence type="ECO:0000313" key="3">
    <source>
        <dbReference type="Proteomes" id="UP000325440"/>
    </source>
</evidence>
<accession>A0A5E4NJE4</accession>
<name>A0A5E4NJE4_9HEMI</name>
<evidence type="ECO:0000313" key="2">
    <source>
        <dbReference type="EMBL" id="VVC42491.1"/>
    </source>
</evidence>
<dbReference type="AlphaFoldDB" id="A0A5E4NJE4"/>
<feature type="region of interest" description="Disordered" evidence="1">
    <location>
        <begin position="56"/>
        <end position="79"/>
    </location>
</feature>
<feature type="non-terminal residue" evidence="2">
    <location>
        <position position="111"/>
    </location>
</feature>
<feature type="compositionally biased region" description="Polar residues" evidence="1">
    <location>
        <begin position="57"/>
        <end position="71"/>
    </location>
</feature>